<accession>A0A4Z1DC06</accession>
<comment type="similarity">
    <text evidence="1 2">Belongs to the anti-sigma-factor antagonist family.</text>
</comment>
<dbReference type="Gene3D" id="3.30.750.24">
    <property type="entry name" value="STAS domain"/>
    <property type="match status" value="1"/>
</dbReference>
<dbReference type="EMBL" id="SRRT01000002">
    <property type="protein sequence ID" value="TGN79836.1"/>
    <property type="molecule type" value="Genomic_DNA"/>
</dbReference>
<keyword evidence="5" id="KW-1185">Reference proteome</keyword>
<dbReference type="PANTHER" id="PTHR33495">
    <property type="entry name" value="ANTI-SIGMA FACTOR ANTAGONIST TM_1081-RELATED-RELATED"/>
    <property type="match status" value="1"/>
</dbReference>
<dbReference type="InterPro" id="IPR058548">
    <property type="entry name" value="MlaB-like_STAS"/>
</dbReference>
<dbReference type="NCBIfam" id="TIGR00377">
    <property type="entry name" value="ant_ant_sig"/>
    <property type="match status" value="1"/>
</dbReference>
<dbReference type="Proteomes" id="UP000298159">
    <property type="component" value="Unassembled WGS sequence"/>
</dbReference>
<proteinExistence type="inferred from homology"/>
<dbReference type="GO" id="GO:0043856">
    <property type="term" value="F:anti-sigma factor antagonist activity"/>
    <property type="evidence" value="ECO:0007669"/>
    <property type="project" value="InterPro"/>
</dbReference>
<evidence type="ECO:0000256" key="1">
    <source>
        <dbReference type="ARBA" id="ARBA00009013"/>
    </source>
</evidence>
<reference evidence="4 5" key="1">
    <citation type="submission" date="2019-04" db="EMBL/GenBank/DDBJ databases">
        <title>Streptomyces sp. nov. Bv016 isolated from bark of Buahinia variegata.</title>
        <authorList>
            <person name="Kanchanasin P."/>
            <person name="Tanasupawat S."/>
            <person name="Yuki M."/>
            <person name="Kudo T."/>
        </authorList>
    </citation>
    <scope>NUCLEOTIDE SEQUENCE [LARGE SCALE GENOMIC DNA]</scope>
    <source>
        <strain evidence="4 5">Bv016</strain>
    </source>
</reference>
<dbReference type="GeneID" id="95447848"/>
<dbReference type="PANTHER" id="PTHR33495:SF2">
    <property type="entry name" value="ANTI-SIGMA FACTOR ANTAGONIST TM_1081-RELATED"/>
    <property type="match status" value="1"/>
</dbReference>
<feature type="domain" description="STAS" evidence="3">
    <location>
        <begin position="1"/>
        <end position="107"/>
    </location>
</feature>
<dbReference type="InterPro" id="IPR003658">
    <property type="entry name" value="Anti-sigma_ant"/>
</dbReference>
<dbReference type="AlphaFoldDB" id="A0A4Z1DC06"/>
<gene>
    <name evidence="4" type="ORF">E5083_09625</name>
</gene>
<dbReference type="CDD" id="cd07043">
    <property type="entry name" value="STAS_anti-anti-sigma_factors"/>
    <property type="match status" value="1"/>
</dbReference>
<dbReference type="Pfam" id="PF13466">
    <property type="entry name" value="STAS_2"/>
    <property type="match status" value="1"/>
</dbReference>
<dbReference type="SUPFAM" id="SSF52091">
    <property type="entry name" value="SpoIIaa-like"/>
    <property type="match status" value="1"/>
</dbReference>
<dbReference type="PROSITE" id="PS50801">
    <property type="entry name" value="STAS"/>
    <property type="match status" value="1"/>
</dbReference>
<evidence type="ECO:0000313" key="4">
    <source>
        <dbReference type="EMBL" id="TGN79836.1"/>
    </source>
</evidence>
<comment type="caution">
    <text evidence="4">The sequence shown here is derived from an EMBL/GenBank/DDBJ whole genome shotgun (WGS) entry which is preliminary data.</text>
</comment>
<sequence length="107" mass="11415">MAENHTEPTVVALSGDIDLLTAPAVTAALDALTSDPHPDLVLDLRPVRFIDCTGLGILCRARNRAEARHGRLRLLSESDAFLRLLRATGLRNSFEVQTGPVLCGAAG</sequence>
<name>A0A4Z1DC06_9ACTN</name>
<evidence type="ECO:0000259" key="3">
    <source>
        <dbReference type="PROSITE" id="PS50801"/>
    </source>
</evidence>
<dbReference type="RefSeq" id="WP_135785164.1">
    <property type="nucleotide sequence ID" value="NZ_SRRT01000002.1"/>
</dbReference>
<evidence type="ECO:0000256" key="2">
    <source>
        <dbReference type="RuleBase" id="RU003749"/>
    </source>
</evidence>
<evidence type="ECO:0000313" key="5">
    <source>
        <dbReference type="Proteomes" id="UP000298159"/>
    </source>
</evidence>
<protein>
    <recommendedName>
        <fullName evidence="2">Anti-sigma factor antagonist</fullName>
    </recommendedName>
</protein>
<organism evidence="4 5">
    <name type="scientific">Streptomyces bauhiniae</name>
    <dbReference type="NCBI Taxonomy" id="2340725"/>
    <lineage>
        <taxon>Bacteria</taxon>
        <taxon>Bacillati</taxon>
        <taxon>Actinomycetota</taxon>
        <taxon>Actinomycetes</taxon>
        <taxon>Kitasatosporales</taxon>
        <taxon>Streptomycetaceae</taxon>
        <taxon>Streptomyces</taxon>
    </lineage>
</organism>
<dbReference type="InterPro" id="IPR036513">
    <property type="entry name" value="STAS_dom_sf"/>
</dbReference>
<dbReference type="InterPro" id="IPR002645">
    <property type="entry name" value="STAS_dom"/>
</dbReference>